<reference evidence="4 5" key="1">
    <citation type="journal article" date="2018" name="Genome Announc.">
        <title>Genome Sequence of Geothermobacter sp. HR-1 Iron Reducer from the Loihi Seamount.</title>
        <authorList>
            <person name="Smith H."/>
            <person name="Abuyen K."/>
            <person name="Tremblay J."/>
            <person name="Savalia P."/>
            <person name="Perez-Rodriguez I."/>
            <person name="Emerson D."/>
            <person name="Tully B."/>
            <person name="Amend J."/>
        </authorList>
    </citation>
    <scope>NUCLEOTIDE SEQUENCE [LARGE SCALE GENOMIC DNA]</scope>
    <source>
        <strain evidence="4 5">HR-1</strain>
    </source>
</reference>
<dbReference type="AlphaFoldDB" id="A0A2K2HA85"/>
<protein>
    <recommendedName>
        <fullName evidence="3">Fe/B12 periplasmic-binding domain-containing protein</fullName>
    </recommendedName>
</protein>
<proteinExistence type="predicted"/>
<dbReference type="RefSeq" id="WP_103115339.1">
    <property type="nucleotide sequence ID" value="NZ_PPFX01000016.1"/>
</dbReference>
<feature type="signal peptide" evidence="2">
    <location>
        <begin position="1"/>
        <end position="22"/>
    </location>
</feature>
<feature type="chain" id="PRO_5014317727" description="Fe/B12 periplasmic-binding domain-containing protein" evidence="2">
    <location>
        <begin position="23"/>
        <end position="299"/>
    </location>
</feature>
<gene>
    <name evidence="4" type="ORF">C2E25_08535</name>
</gene>
<organism evidence="4 5">
    <name type="scientific">Geothermobacter hydrogeniphilus</name>
    <dbReference type="NCBI Taxonomy" id="1969733"/>
    <lineage>
        <taxon>Bacteria</taxon>
        <taxon>Pseudomonadati</taxon>
        <taxon>Thermodesulfobacteriota</taxon>
        <taxon>Desulfuromonadia</taxon>
        <taxon>Desulfuromonadales</taxon>
        <taxon>Geothermobacteraceae</taxon>
        <taxon>Geothermobacter</taxon>
    </lineage>
</organism>
<dbReference type="EMBL" id="PPFX01000016">
    <property type="protein sequence ID" value="PNU20224.1"/>
    <property type="molecule type" value="Genomic_DNA"/>
</dbReference>
<evidence type="ECO:0000256" key="2">
    <source>
        <dbReference type="SAM" id="SignalP"/>
    </source>
</evidence>
<dbReference type="Gene3D" id="3.40.50.1980">
    <property type="entry name" value="Nitrogenase molybdenum iron protein domain"/>
    <property type="match status" value="2"/>
</dbReference>
<dbReference type="NCBIfam" id="NF038402">
    <property type="entry name" value="TroA_like"/>
    <property type="match status" value="1"/>
</dbReference>
<keyword evidence="1 2" id="KW-0732">Signal</keyword>
<dbReference type="InterPro" id="IPR050902">
    <property type="entry name" value="ABC_Transporter_SBP"/>
</dbReference>
<sequence>MKRILSLSLLLCFLLSPLTAGAAVWTDAMGRRVEIPEQPQRIVSLVPAVTEILFTLGLEERVIGVTRFCNWPPAALAKPKVGGYSNPNLEAVLLRQPDLVFISADSANPALLARMEGLGLTVYVVYPRGIKQTITMIRNIGRVTGATSRGEQLAEKLATTVTRVEKAVAGLPRPRVLFCVMTRPLTVAGPGTLVGDLIEAAGGENVVTAGISRYPTWGSEALLLADPDLIVVSPHPGTPNPADLFSAWPELTAVKTGRVVSVNPDWVHRPGPRLGLGLTALAAAFHHLDPASLRVEERP</sequence>
<accession>A0A2K2HA85</accession>
<comment type="caution">
    <text evidence="4">The sequence shown here is derived from an EMBL/GenBank/DDBJ whole genome shotgun (WGS) entry which is preliminary data.</text>
</comment>
<dbReference type="OrthoDB" id="9787830at2"/>
<evidence type="ECO:0000256" key="1">
    <source>
        <dbReference type="ARBA" id="ARBA00022729"/>
    </source>
</evidence>
<dbReference type="Proteomes" id="UP000236340">
    <property type="component" value="Unassembled WGS sequence"/>
</dbReference>
<dbReference type="CDD" id="cd01144">
    <property type="entry name" value="BtuF"/>
    <property type="match status" value="1"/>
</dbReference>
<dbReference type="GO" id="GO:0071281">
    <property type="term" value="P:cellular response to iron ion"/>
    <property type="evidence" value="ECO:0007669"/>
    <property type="project" value="TreeGrafter"/>
</dbReference>
<dbReference type="InterPro" id="IPR002491">
    <property type="entry name" value="ABC_transptr_periplasmic_BD"/>
</dbReference>
<dbReference type="SUPFAM" id="SSF53807">
    <property type="entry name" value="Helical backbone' metal receptor"/>
    <property type="match status" value="1"/>
</dbReference>
<evidence type="ECO:0000259" key="3">
    <source>
        <dbReference type="PROSITE" id="PS50983"/>
    </source>
</evidence>
<evidence type="ECO:0000313" key="4">
    <source>
        <dbReference type="EMBL" id="PNU20224.1"/>
    </source>
</evidence>
<name>A0A2K2HA85_9BACT</name>
<dbReference type="PROSITE" id="PS50983">
    <property type="entry name" value="FE_B12_PBP"/>
    <property type="match status" value="1"/>
</dbReference>
<dbReference type="Pfam" id="PF01497">
    <property type="entry name" value="Peripla_BP_2"/>
    <property type="match status" value="1"/>
</dbReference>
<dbReference type="InterPro" id="IPR054828">
    <property type="entry name" value="Vit_B12_bind_prot"/>
</dbReference>
<dbReference type="PANTHER" id="PTHR30535:SF34">
    <property type="entry name" value="MOLYBDATE-BINDING PROTEIN MOLA"/>
    <property type="match status" value="1"/>
</dbReference>
<evidence type="ECO:0000313" key="5">
    <source>
        <dbReference type="Proteomes" id="UP000236340"/>
    </source>
</evidence>
<dbReference type="PANTHER" id="PTHR30535">
    <property type="entry name" value="VITAMIN B12-BINDING PROTEIN"/>
    <property type="match status" value="1"/>
</dbReference>
<feature type="domain" description="Fe/B12 periplasmic-binding" evidence="3">
    <location>
        <begin position="41"/>
        <end position="292"/>
    </location>
</feature>